<dbReference type="SMART" id="SM00858">
    <property type="entry name" value="SAF"/>
    <property type="match status" value="1"/>
</dbReference>
<evidence type="ECO:0000259" key="5">
    <source>
        <dbReference type="SMART" id="SM00858"/>
    </source>
</evidence>
<keyword evidence="3 4" id="KW-0574">Periplasm</keyword>
<reference evidence="6 7" key="1">
    <citation type="submission" date="2019-01" db="EMBL/GenBank/DDBJ databases">
        <authorList>
            <person name="Chen W.-M."/>
        </authorList>
    </citation>
    <scope>NUCLEOTIDE SEQUENCE [LARGE SCALE GENOMIC DNA]</scope>
    <source>
        <strain evidence="6 7">CCP-18</strain>
    </source>
</reference>
<comment type="caution">
    <text evidence="6">The sequence shown here is derived from an EMBL/GenBank/DDBJ whole genome shotgun (WGS) entry which is preliminary data.</text>
</comment>
<keyword evidence="4" id="KW-1005">Bacterial flagellum biogenesis</keyword>
<organism evidence="6 7">
    <name type="scientific">Inhella crocodyli</name>
    <dbReference type="NCBI Taxonomy" id="2499851"/>
    <lineage>
        <taxon>Bacteria</taxon>
        <taxon>Pseudomonadati</taxon>
        <taxon>Pseudomonadota</taxon>
        <taxon>Betaproteobacteria</taxon>
        <taxon>Burkholderiales</taxon>
        <taxon>Sphaerotilaceae</taxon>
        <taxon>Inhella</taxon>
    </lineage>
</organism>
<keyword evidence="6" id="KW-0282">Flagellum</keyword>
<protein>
    <recommendedName>
        <fullName evidence="4">Flagella basal body P-ring formation protein FlgA</fullName>
    </recommendedName>
</protein>
<keyword evidence="2 4" id="KW-0732">Signal</keyword>
<proteinExistence type="inferred from homology"/>
<dbReference type="AlphaFoldDB" id="A0A437LCI3"/>
<evidence type="ECO:0000256" key="1">
    <source>
        <dbReference type="ARBA" id="ARBA00004418"/>
    </source>
</evidence>
<evidence type="ECO:0000256" key="4">
    <source>
        <dbReference type="RuleBase" id="RU362063"/>
    </source>
</evidence>
<accession>A0A437LCI3</accession>
<dbReference type="PANTHER" id="PTHR36307">
    <property type="entry name" value="FLAGELLA BASAL BODY P-RING FORMATION PROTEIN FLGA"/>
    <property type="match status" value="1"/>
</dbReference>
<dbReference type="Gene3D" id="2.30.30.760">
    <property type="match status" value="1"/>
</dbReference>
<evidence type="ECO:0000313" key="7">
    <source>
        <dbReference type="Proteomes" id="UP000288587"/>
    </source>
</evidence>
<evidence type="ECO:0000313" key="6">
    <source>
        <dbReference type="EMBL" id="RVT83125.1"/>
    </source>
</evidence>
<dbReference type="NCBIfam" id="TIGR03170">
    <property type="entry name" value="flgA_cterm"/>
    <property type="match status" value="1"/>
</dbReference>
<name>A0A437LCI3_9BURK</name>
<dbReference type="InterPro" id="IPR039246">
    <property type="entry name" value="Flagellar_FlgA"/>
</dbReference>
<dbReference type="Pfam" id="PF17656">
    <property type="entry name" value="ChapFlgA_N"/>
    <property type="match status" value="1"/>
</dbReference>
<comment type="function">
    <text evidence="4">Involved in the assembly process of the P-ring formation. It may associate with FlgF on the rod constituting a structure essential for the P-ring assembly or may act as a modulator protein for the P-ring assembly.</text>
</comment>
<evidence type="ECO:0000256" key="2">
    <source>
        <dbReference type="ARBA" id="ARBA00022729"/>
    </source>
</evidence>
<feature type="signal peptide" evidence="4">
    <location>
        <begin position="1"/>
        <end position="21"/>
    </location>
</feature>
<dbReference type="GO" id="GO:0044780">
    <property type="term" value="P:bacterial-type flagellum assembly"/>
    <property type="evidence" value="ECO:0007669"/>
    <property type="project" value="InterPro"/>
</dbReference>
<dbReference type="PANTHER" id="PTHR36307:SF1">
    <property type="entry name" value="FLAGELLA BASAL BODY P-RING FORMATION PROTEIN FLGA"/>
    <property type="match status" value="1"/>
</dbReference>
<dbReference type="InterPro" id="IPR013974">
    <property type="entry name" value="SAF"/>
</dbReference>
<dbReference type="GO" id="GO:0042597">
    <property type="term" value="C:periplasmic space"/>
    <property type="evidence" value="ECO:0007669"/>
    <property type="project" value="UniProtKB-SubCell"/>
</dbReference>
<gene>
    <name evidence="6" type="primary">flgA</name>
    <name evidence="6" type="ORF">EOD73_16360</name>
</gene>
<feature type="domain" description="SAF" evidence="5">
    <location>
        <begin position="110"/>
        <end position="171"/>
    </location>
</feature>
<comment type="subcellular location">
    <subcellularLocation>
        <location evidence="1 4">Periplasm</location>
    </subcellularLocation>
</comment>
<keyword evidence="7" id="KW-1185">Reference proteome</keyword>
<keyword evidence="6" id="KW-0969">Cilium</keyword>
<dbReference type="InterPro" id="IPR041231">
    <property type="entry name" value="FlgA_N"/>
</dbReference>
<dbReference type="Proteomes" id="UP000288587">
    <property type="component" value="Unassembled WGS sequence"/>
</dbReference>
<dbReference type="InterPro" id="IPR017585">
    <property type="entry name" value="SAF_FlgA"/>
</dbReference>
<feature type="chain" id="PRO_5018809368" description="Flagella basal body P-ring formation protein FlgA" evidence="4">
    <location>
        <begin position="22"/>
        <end position="233"/>
    </location>
</feature>
<evidence type="ECO:0000256" key="3">
    <source>
        <dbReference type="ARBA" id="ARBA00022764"/>
    </source>
</evidence>
<comment type="similarity">
    <text evidence="4">Belongs to the FlgA family.</text>
</comment>
<keyword evidence="6" id="KW-0966">Cell projection</keyword>
<dbReference type="Pfam" id="PF13144">
    <property type="entry name" value="ChapFlgA"/>
    <property type="match status" value="1"/>
</dbReference>
<dbReference type="EMBL" id="SACM01000005">
    <property type="protein sequence ID" value="RVT83125.1"/>
    <property type="molecule type" value="Genomic_DNA"/>
</dbReference>
<sequence length="233" mass="24377">MLRWPCLLVAALALVAPPSSAGAQGLPGDWSQRVGLLAEQAARAALPAEAQVQVEVGALDARLRLAPCAQVQPFVPPGQALWGRARLGLRCVQGAVRWSVTVPVQVRVIAPTWVAAQPLPAGTVIAAEHLRWAPAEVSADSAPVLGSVAPVGRTLARALDAGEVLRQPHLKARQWFAAGDTVQVNWQGQGFAISAEGQALGPGLDGQPVRVRVQGGRIIQATPVAERRVEAMS</sequence>
<dbReference type="CDD" id="cd11614">
    <property type="entry name" value="SAF_CpaB_FlgA_like"/>
    <property type="match status" value="1"/>
</dbReference>
<dbReference type="Gene3D" id="3.90.1210.10">
    <property type="entry name" value="Antifreeze-like/N-acetylneuraminic acid synthase C-terminal domain"/>
    <property type="match status" value="1"/>
</dbReference>
<dbReference type="OrthoDB" id="8561436at2"/>
<dbReference type="RefSeq" id="WP_127684105.1">
    <property type="nucleotide sequence ID" value="NZ_SACM01000005.1"/>
</dbReference>